<reference evidence="3 4" key="1">
    <citation type="submission" date="2019-06" db="EMBL/GenBank/DDBJ databases">
        <title>A chromosomal-level reference genome of Carpinus fangiana (Coryloideae, Betulaceae).</title>
        <authorList>
            <person name="Yang X."/>
            <person name="Wang Z."/>
            <person name="Zhang L."/>
            <person name="Hao G."/>
            <person name="Liu J."/>
            <person name="Yang Y."/>
        </authorList>
    </citation>
    <scope>NUCLEOTIDE SEQUENCE [LARGE SCALE GENOMIC DNA]</scope>
    <source>
        <strain evidence="3">Cfa_2016G</strain>
        <tissue evidence="3">Leaf</tissue>
    </source>
</reference>
<evidence type="ECO:0000313" key="3">
    <source>
        <dbReference type="EMBL" id="KAB8356704.1"/>
    </source>
</evidence>
<dbReference type="PANTHER" id="PTHR38790">
    <property type="entry name" value="2EXR DOMAIN-CONTAINING PROTEIN-RELATED"/>
    <property type="match status" value="1"/>
</dbReference>
<sequence length="318" mass="36285">MAKSIEDPHWVFMACAIICFPITCVLFTVSSIRERRTRKSGPRESFTEHCANREVASTLQQTWLKCPDVSCQRSQVRALEQTQSTLLSRLSLEIRNEIYELVLGGQSIILQIANDEFTIPGEYSAQPSLPMGMQTGQTSEADTRIPPARLRLAACFLSPERSRLLSLPMACRRTYTETMSLIYRKNSFQLFEQSFPRGAVLVGLPTALPSYGFNTITSLLINWILDDDFFFCESCMFLYKTRWKTLNAMDGLRDLVIMFRANLDTPIQQEEQGLGLMREGILSMRVLHKFEVTFIGGVAWMDPRIQPLIESRTVQLRS</sequence>
<evidence type="ECO:0000259" key="2">
    <source>
        <dbReference type="Pfam" id="PF24864"/>
    </source>
</evidence>
<feature type="transmembrane region" description="Helical" evidence="1">
    <location>
        <begin position="12"/>
        <end position="32"/>
    </location>
</feature>
<keyword evidence="4" id="KW-1185">Reference proteome</keyword>
<dbReference type="OrthoDB" id="4757095at2759"/>
<evidence type="ECO:0000313" key="4">
    <source>
        <dbReference type="Proteomes" id="UP000327013"/>
    </source>
</evidence>
<feature type="domain" description="DUF7730" evidence="2">
    <location>
        <begin position="80"/>
        <end position="260"/>
    </location>
</feature>
<protein>
    <recommendedName>
        <fullName evidence="2">DUF7730 domain-containing protein</fullName>
    </recommendedName>
</protein>
<accession>A0A5N6KXL5</accession>
<keyword evidence="1" id="KW-0812">Transmembrane</keyword>
<dbReference type="AlphaFoldDB" id="A0A5N6KXL5"/>
<name>A0A5N6KXL5_9ROSI</name>
<dbReference type="Pfam" id="PF24864">
    <property type="entry name" value="DUF7730"/>
    <property type="match status" value="1"/>
</dbReference>
<dbReference type="EMBL" id="VIBQ01000016">
    <property type="protein sequence ID" value="KAB8356704.1"/>
    <property type="molecule type" value="Genomic_DNA"/>
</dbReference>
<organism evidence="3 4">
    <name type="scientific">Carpinus fangiana</name>
    <dbReference type="NCBI Taxonomy" id="176857"/>
    <lineage>
        <taxon>Eukaryota</taxon>
        <taxon>Viridiplantae</taxon>
        <taxon>Streptophyta</taxon>
        <taxon>Embryophyta</taxon>
        <taxon>Tracheophyta</taxon>
        <taxon>Spermatophyta</taxon>
        <taxon>Magnoliopsida</taxon>
        <taxon>eudicotyledons</taxon>
        <taxon>Gunneridae</taxon>
        <taxon>Pentapetalae</taxon>
        <taxon>rosids</taxon>
        <taxon>fabids</taxon>
        <taxon>Fagales</taxon>
        <taxon>Betulaceae</taxon>
        <taxon>Carpinus</taxon>
    </lineage>
</organism>
<gene>
    <name evidence="3" type="ORF">FH972_024280</name>
</gene>
<dbReference type="InterPro" id="IPR056632">
    <property type="entry name" value="DUF7730"/>
</dbReference>
<dbReference type="Proteomes" id="UP000327013">
    <property type="component" value="Unassembled WGS sequence"/>
</dbReference>
<evidence type="ECO:0000256" key="1">
    <source>
        <dbReference type="SAM" id="Phobius"/>
    </source>
</evidence>
<dbReference type="PANTHER" id="PTHR38790:SF9">
    <property type="entry name" value="F-BOX DOMAIN-CONTAINING PROTEIN"/>
    <property type="match status" value="1"/>
</dbReference>
<keyword evidence="1" id="KW-0472">Membrane</keyword>
<proteinExistence type="predicted"/>
<comment type="caution">
    <text evidence="3">The sequence shown here is derived from an EMBL/GenBank/DDBJ whole genome shotgun (WGS) entry which is preliminary data.</text>
</comment>
<keyword evidence="1" id="KW-1133">Transmembrane helix</keyword>